<protein>
    <submittedName>
        <fullName evidence="1">Uncharacterized protein</fullName>
    </submittedName>
</protein>
<accession>A0A2N9HPL5</accession>
<sequence>MPSERTKNTLAASVRGTISFTSPSSVSCEPGTLRKRQRKLSNGTKNVEIRHREARSTVRANTGQRFKENALGKSYAFFLPDSRLRARIPFRLTTKLIREPGCVGKMATPATTCNSRFAGSFPRLAGIFTGKMLQKQLRHPDFREP</sequence>
<reference evidence="1" key="1">
    <citation type="submission" date="2018-02" db="EMBL/GenBank/DDBJ databases">
        <authorList>
            <person name="Cohen D.B."/>
            <person name="Kent A.D."/>
        </authorList>
    </citation>
    <scope>NUCLEOTIDE SEQUENCE</scope>
</reference>
<organism evidence="1">
    <name type="scientific">Fagus sylvatica</name>
    <name type="common">Beechnut</name>
    <dbReference type="NCBI Taxonomy" id="28930"/>
    <lineage>
        <taxon>Eukaryota</taxon>
        <taxon>Viridiplantae</taxon>
        <taxon>Streptophyta</taxon>
        <taxon>Embryophyta</taxon>
        <taxon>Tracheophyta</taxon>
        <taxon>Spermatophyta</taxon>
        <taxon>Magnoliopsida</taxon>
        <taxon>eudicotyledons</taxon>
        <taxon>Gunneridae</taxon>
        <taxon>Pentapetalae</taxon>
        <taxon>rosids</taxon>
        <taxon>fabids</taxon>
        <taxon>Fagales</taxon>
        <taxon>Fagaceae</taxon>
        <taxon>Fagus</taxon>
    </lineage>
</organism>
<evidence type="ECO:0000313" key="1">
    <source>
        <dbReference type="EMBL" id="SPD13693.1"/>
    </source>
</evidence>
<dbReference type="AlphaFoldDB" id="A0A2N9HPL5"/>
<dbReference type="EMBL" id="OIVN01003803">
    <property type="protein sequence ID" value="SPD13693.1"/>
    <property type="molecule type" value="Genomic_DNA"/>
</dbReference>
<dbReference type="PROSITE" id="PS51257">
    <property type="entry name" value="PROKAR_LIPOPROTEIN"/>
    <property type="match status" value="1"/>
</dbReference>
<proteinExistence type="predicted"/>
<name>A0A2N9HPL5_FAGSY</name>
<gene>
    <name evidence="1" type="ORF">FSB_LOCUS41575</name>
</gene>